<comment type="similarity">
    <text evidence="4 17">Belongs to the MurCDEF family.</text>
</comment>
<protein>
    <recommendedName>
        <fullName evidence="6 17">UDP-N-acetylmuramoylalanine--D-glutamate ligase</fullName>
        <ecNumber evidence="5 17">6.3.2.9</ecNumber>
    </recommendedName>
    <alternativeName>
        <fullName evidence="15 17">D-glutamic acid-adding enzyme</fullName>
    </alternativeName>
    <alternativeName>
        <fullName evidence="14 17">UDP-N-acetylmuramoyl-L-alanyl-D-glutamate synthetase</fullName>
    </alternativeName>
</protein>
<evidence type="ECO:0000256" key="12">
    <source>
        <dbReference type="ARBA" id="ARBA00022984"/>
    </source>
</evidence>
<keyword evidence="17 18" id="KW-0131">Cell cycle</keyword>
<dbReference type="Pfam" id="PF08245">
    <property type="entry name" value="Mur_ligase_M"/>
    <property type="match status" value="1"/>
</dbReference>
<dbReference type="PANTHER" id="PTHR43692:SF1">
    <property type="entry name" value="UDP-N-ACETYLMURAMOYLALANINE--D-GLUTAMATE LIGASE"/>
    <property type="match status" value="1"/>
</dbReference>
<keyword evidence="7 17" id="KW-0963">Cytoplasm</keyword>
<feature type="binding site" evidence="17">
    <location>
        <begin position="119"/>
        <end position="125"/>
    </location>
    <ligand>
        <name>ATP</name>
        <dbReference type="ChEBI" id="CHEBI:30616"/>
    </ligand>
</feature>
<evidence type="ECO:0000256" key="18">
    <source>
        <dbReference type="RuleBase" id="RU003664"/>
    </source>
</evidence>
<evidence type="ECO:0000256" key="3">
    <source>
        <dbReference type="ARBA" id="ARBA00004752"/>
    </source>
</evidence>
<feature type="domain" description="Mur ligase central" evidence="20">
    <location>
        <begin position="117"/>
        <end position="317"/>
    </location>
</feature>
<evidence type="ECO:0000256" key="11">
    <source>
        <dbReference type="ARBA" id="ARBA00022960"/>
    </source>
</evidence>
<sequence length="483" mass="52140">MKHPSQFKNEKIIVLGLARSGVSVAKLFHQLGAIVTVNDRKSREQSPEAAELEALGINVICGYHPEDLVQADTALLVKNPGIPYHAAPIVRAQQLGTEVVTEVEIAYWLSKAPIIGITGSNGKTTTTTLIGELLTAAGLNPVVGGNIGLPLCEIALEVTEQDWIVAELSSFQLKGTIAFAPQIALILNLAETHLDYHGDMQDYIGSKAKILENQSEGDVAILNWDDPVTRAFINDCKGISFPFSIYDTLEQGVYIDPPFAPIVEGEPLPNAAEEAAVRSIVYRKSQNEPAQTLMPLQRLGIPGRHNAANAIAAIAACLMAGAKPEALVAPLEQFRGVEHRLEYVGEHRGITFYNDSKATNSIATMMTIRSLSAPIVLVAGGLDRGSNYMELLPIFRDRVKGLVAIGETRFKLEQVAKAAGLERIEIVEPKASAEQTLDAAVKLADQLAEAGDIVLLSPACASWDMFSSYEQRGSMFKQSVHTL</sequence>
<comment type="pathway">
    <text evidence="3 17 18">Cell wall biogenesis; peptidoglycan biosynthesis.</text>
</comment>
<evidence type="ECO:0000256" key="2">
    <source>
        <dbReference type="ARBA" id="ARBA00004496"/>
    </source>
</evidence>
<evidence type="ECO:0000256" key="13">
    <source>
        <dbReference type="ARBA" id="ARBA00023316"/>
    </source>
</evidence>
<dbReference type="GO" id="GO:0008360">
    <property type="term" value="P:regulation of cell shape"/>
    <property type="evidence" value="ECO:0007669"/>
    <property type="project" value="UniProtKB-KW"/>
</dbReference>
<dbReference type="EC" id="6.3.2.9" evidence="5 17"/>
<proteinExistence type="inferred from homology"/>
<evidence type="ECO:0000256" key="6">
    <source>
        <dbReference type="ARBA" id="ARBA00015655"/>
    </source>
</evidence>
<dbReference type="Gene3D" id="3.90.190.20">
    <property type="entry name" value="Mur ligase, C-terminal domain"/>
    <property type="match status" value="1"/>
</dbReference>
<comment type="function">
    <text evidence="1 17 18">Cell wall formation. Catalyzes the addition of glutamate to the nucleotide precursor UDP-N-acetylmuramoyl-L-alanine (UMA).</text>
</comment>
<dbReference type="Pfam" id="PF02875">
    <property type="entry name" value="Mur_ligase_C"/>
    <property type="match status" value="1"/>
</dbReference>
<dbReference type="EMBL" id="BOSE01000004">
    <property type="protein sequence ID" value="GIP16727.1"/>
    <property type="molecule type" value="Genomic_DNA"/>
</dbReference>
<evidence type="ECO:0000259" key="19">
    <source>
        <dbReference type="Pfam" id="PF02875"/>
    </source>
</evidence>
<comment type="catalytic activity">
    <reaction evidence="16 17 18">
        <text>UDP-N-acetyl-alpha-D-muramoyl-L-alanine + D-glutamate + ATP = UDP-N-acetyl-alpha-D-muramoyl-L-alanyl-D-glutamate + ADP + phosphate + H(+)</text>
        <dbReference type="Rhea" id="RHEA:16429"/>
        <dbReference type="ChEBI" id="CHEBI:15378"/>
        <dbReference type="ChEBI" id="CHEBI:29986"/>
        <dbReference type="ChEBI" id="CHEBI:30616"/>
        <dbReference type="ChEBI" id="CHEBI:43474"/>
        <dbReference type="ChEBI" id="CHEBI:83898"/>
        <dbReference type="ChEBI" id="CHEBI:83900"/>
        <dbReference type="ChEBI" id="CHEBI:456216"/>
        <dbReference type="EC" id="6.3.2.9"/>
    </reaction>
</comment>
<feature type="domain" description="Mur ligase C-terminal" evidence="19">
    <location>
        <begin position="339"/>
        <end position="460"/>
    </location>
</feature>
<dbReference type="PANTHER" id="PTHR43692">
    <property type="entry name" value="UDP-N-ACETYLMURAMOYLALANINE--D-GLUTAMATE LIGASE"/>
    <property type="match status" value="1"/>
</dbReference>
<keyword evidence="8 17" id="KW-0436">Ligase</keyword>
<dbReference type="GO" id="GO:0071555">
    <property type="term" value="P:cell wall organization"/>
    <property type="evidence" value="ECO:0007669"/>
    <property type="project" value="UniProtKB-KW"/>
</dbReference>
<dbReference type="AlphaFoldDB" id="A0A919YLQ0"/>
<dbReference type="InterPro" id="IPR005762">
    <property type="entry name" value="MurD"/>
</dbReference>
<keyword evidence="22" id="KW-1185">Reference proteome</keyword>
<evidence type="ECO:0000256" key="8">
    <source>
        <dbReference type="ARBA" id="ARBA00022598"/>
    </source>
</evidence>
<dbReference type="Gene3D" id="3.40.1190.10">
    <property type="entry name" value="Mur-like, catalytic domain"/>
    <property type="match status" value="1"/>
</dbReference>
<evidence type="ECO:0000313" key="22">
    <source>
        <dbReference type="Proteomes" id="UP000683139"/>
    </source>
</evidence>
<evidence type="ECO:0000256" key="14">
    <source>
        <dbReference type="ARBA" id="ARBA00030398"/>
    </source>
</evidence>
<keyword evidence="9 17" id="KW-0547">Nucleotide-binding</keyword>
<dbReference type="GO" id="GO:0009252">
    <property type="term" value="P:peptidoglycan biosynthetic process"/>
    <property type="evidence" value="ECO:0007669"/>
    <property type="project" value="UniProtKB-UniRule"/>
</dbReference>
<keyword evidence="12 17" id="KW-0573">Peptidoglycan synthesis</keyword>
<keyword evidence="10 17" id="KW-0067">ATP-binding</keyword>
<dbReference type="SUPFAM" id="SSF53244">
    <property type="entry name" value="MurD-like peptide ligases, peptide-binding domain"/>
    <property type="match status" value="1"/>
</dbReference>
<keyword evidence="17 18" id="KW-0132">Cell division</keyword>
<evidence type="ECO:0000256" key="15">
    <source>
        <dbReference type="ARBA" id="ARBA00032324"/>
    </source>
</evidence>
<evidence type="ECO:0000256" key="4">
    <source>
        <dbReference type="ARBA" id="ARBA00010416"/>
    </source>
</evidence>
<reference evidence="21" key="1">
    <citation type="submission" date="2021-03" db="EMBL/GenBank/DDBJ databases">
        <title>Antimicrobial resistance genes in bacteria isolated from Japanese honey, and their potential for conferring macrolide and lincosamide resistance in the American foulbrood pathogen Paenibacillus larvae.</title>
        <authorList>
            <person name="Okamoto M."/>
            <person name="Kumagai M."/>
            <person name="Kanamori H."/>
            <person name="Takamatsu D."/>
        </authorList>
    </citation>
    <scope>NUCLEOTIDE SEQUENCE</scope>
    <source>
        <strain evidence="21">J40TS1</strain>
    </source>
</reference>
<name>A0A919YLQ0_9BACL</name>
<gene>
    <name evidence="17 21" type="primary">murD</name>
    <name evidence="21" type="ORF">J40TS1_23690</name>
</gene>
<dbReference type="GO" id="GO:0005524">
    <property type="term" value="F:ATP binding"/>
    <property type="evidence" value="ECO:0007669"/>
    <property type="project" value="UniProtKB-UniRule"/>
</dbReference>
<dbReference type="InterPro" id="IPR036615">
    <property type="entry name" value="Mur_ligase_C_dom_sf"/>
</dbReference>
<dbReference type="Gene3D" id="3.40.50.720">
    <property type="entry name" value="NAD(P)-binding Rossmann-like Domain"/>
    <property type="match status" value="1"/>
</dbReference>
<dbReference type="HAMAP" id="MF_00639">
    <property type="entry name" value="MurD"/>
    <property type="match status" value="1"/>
</dbReference>
<evidence type="ECO:0000256" key="5">
    <source>
        <dbReference type="ARBA" id="ARBA00012212"/>
    </source>
</evidence>
<keyword evidence="13 17" id="KW-0961">Cell wall biogenesis/degradation</keyword>
<evidence type="ECO:0000256" key="16">
    <source>
        <dbReference type="ARBA" id="ARBA00047632"/>
    </source>
</evidence>
<dbReference type="InterPro" id="IPR004101">
    <property type="entry name" value="Mur_ligase_C"/>
</dbReference>
<evidence type="ECO:0000256" key="17">
    <source>
        <dbReference type="HAMAP-Rule" id="MF_00639"/>
    </source>
</evidence>
<dbReference type="SUPFAM" id="SSF53623">
    <property type="entry name" value="MurD-like peptide ligases, catalytic domain"/>
    <property type="match status" value="1"/>
</dbReference>
<dbReference type="GO" id="GO:0005737">
    <property type="term" value="C:cytoplasm"/>
    <property type="evidence" value="ECO:0007669"/>
    <property type="project" value="UniProtKB-SubCell"/>
</dbReference>
<evidence type="ECO:0000313" key="21">
    <source>
        <dbReference type="EMBL" id="GIP16727.1"/>
    </source>
</evidence>
<dbReference type="NCBIfam" id="TIGR01087">
    <property type="entry name" value="murD"/>
    <property type="match status" value="1"/>
</dbReference>
<dbReference type="SUPFAM" id="SSF51984">
    <property type="entry name" value="MurCD N-terminal domain"/>
    <property type="match status" value="1"/>
</dbReference>
<comment type="subcellular location">
    <subcellularLocation>
        <location evidence="2 17 18">Cytoplasm</location>
    </subcellularLocation>
</comment>
<dbReference type="InterPro" id="IPR013221">
    <property type="entry name" value="Mur_ligase_cen"/>
</dbReference>
<evidence type="ECO:0000259" key="20">
    <source>
        <dbReference type="Pfam" id="PF08245"/>
    </source>
</evidence>
<evidence type="ECO:0000256" key="9">
    <source>
        <dbReference type="ARBA" id="ARBA00022741"/>
    </source>
</evidence>
<accession>A0A919YLQ0</accession>
<dbReference type="Proteomes" id="UP000683139">
    <property type="component" value="Unassembled WGS sequence"/>
</dbReference>
<evidence type="ECO:0000256" key="7">
    <source>
        <dbReference type="ARBA" id="ARBA00022490"/>
    </source>
</evidence>
<dbReference type="GO" id="GO:0051301">
    <property type="term" value="P:cell division"/>
    <property type="evidence" value="ECO:0007669"/>
    <property type="project" value="UniProtKB-KW"/>
</dbReference>
<organism evidence="21 22">
    <name type="scientific">Paenibacillus montaniterrae</name>
    <dbReference type="NCBI Taxonomy" id="429341"/>
    <lineage>
        <taxon>Bacteria</taxon>
        <taxon>Bacillati</taxon>
        <taxon>Bacillota</taxon>
        <taxon>Bacilli</taxon>
        <taxon>Bacillales</taxon>
        <taxon>Paenibacillaceae</taxon>
        <taxon>Paenibacillus</taxon>
    </lineage>
</organism>
<dbReference type="GO" id="GO:0008764">
    <property type="term" value="F:UDP-N-acetylmuramoylalanine-D-glutamate ligase activity"/>
    <property type="evidence" value="ECO:0007669"/>
    <property type="project" value="UniProtKB-UniRule"/>
</dbReference>
<comment type="caution">
    <text evidence="21">The sequence shown here is derived from an EMBL/GenBank/DDBJ whole genome shotgun (WGS) entry which is preliminary data.</text>
</comment>
<dbReference type="Pfam" id="PF21799">
    <property type="entry name" value="MurD-like_N"/>
    <property type="match status" value="1"/>
</dbReference>
<dbReference type="InterPro" id="IPR036565">
    <property type="entry name" value="Mur-like_cat_sf"/>
</dbReference>
<evidence type="ECO:0000256" key="1">
    <source>
        <dbReference type="ARBA" id="ARBA00002734"/>
    </source>
</evidence>
<keyword evidence="11 17" id="KW-0133">Cell shape</keyword>
<dbReference type="RefSeq" id="WP_213515280.1">
    <property type="nucleotide sequence ID" value="NZ_BOSE01000004.1"/>
</dbReference>
<evidence type="ECO:0000256" key="10">
    <source>
        <dbReference type="ARBA" id="ARBA00022840"/>
    </source>
</evidence>